<keyword evidence="4" id="KW-0808">Transferase</keyword>
<comment type="catalytic activity">
    <reaction evidence="6">
        <text>N(6)-[(R)-S(8)-aminomethyldihydrolipoyl]-L-lysyl-[protein] + (6S)-5,6,7,8-tetrahydrofolate = N(6)-[(R)-dihydrolipoyl]-L-lysyl-[protein] + (6R)-5,10-methylene-5,6,7,8-tetrahydrofolate + NH4(+)</text>
        <dbReference type="Rhea" id="RHEA:16945"/>
        <dbReference type="Rhea" id="RHEA-COMP:10475"/>
        <dbReference type="Rhea" id="RHEA-COMP:10492"/>
        <dbReference type="ChEBI" id="CHEBI:15636"/>
        <dbReference type="ChEBI" id="CHEBI:28938"/>
        <dbReference type="ChEBI" id="CHEBI:57453"/>
        <dbReference type="ChEBI" id="CHEBI:83100"/>
        <dbReference type="ChEBI" id="CHEBI:83143"/>
        <dbReference type="EC" id="2.1.2.10"/>
    </reaction>
</comment>
<organism evidence="10 11">
    <name type="scientific">Desulfoplanes formicivorans</name>
    <dbReference type="NCBI Taxonomy" id="1592317"/>
    <lineage>
        <taxon>Bacteria</taxon>
        <taxon>Pseudomonadati</taxon>
        <taxon>Thermodesulfobacteriota</taxon>
        <taxon>Desulfovibrionia</taxon>
        <taxon>Desulfovibrionales</taxon>
        <taxon>Desulfoplanaceae</taxon>
        <taxon>Desulfoplanes</taxon>
    </lineage>
</organism>
<dbReference type="AlphaFoldDB" id="A0A194AEY5"/>
<dbReference type="InterPro" id="IPR027266">
    <property type="entry name" value="TrmE/GcvT-like"/>
</dbReference>
<dbReference type="Proteomes" id="UP000095200">
    <property type="component" value="Unassembled WGS sequence"/>
</dbReference>
<dbReference type="EC" id="2.1.2.10" evidence="2"/>
<dbReference type="OrthoDB" id="9774591at2"/>
<dbReference type="SUPFAM" id="SSF101790">
    <property type="entry name" value="Aminomethyltransferase beta-barrel domain"/>
    <property type="match status" value="1"/>
</dbReference>
<dbReference type="Gene3D" id="4.10.1250.10">
    <property type="entry name" value="Aminomethyltransferase fragment"/>
    <property type="match status" value="1"/>
</dbReference>
<dbReference type="GO" id="GO:0005960">
    <property type="term" value="C:glycine cleavage complex"/>
    <property type="evidence" value="ECO:0007669"/>
    <property type="project" value="InterPro"/>
</dbReference>
<evidence type="ECO:0000256" key="4">
    <source>
        <dbReference type="ARBA" id="ARBA00022679"/>
    </source>
</evidence>
<evidence type="ECO:0000256" key="5">
    <source>
        <dbReference type="ARBA" id="ARBA00031395"/>
    </source>
</evidence>
<feature type="domain" description="Aminomethyltransferase C-terminal" evidence="9">
    <location>
        <begin position="279"/>
        <end position="355"/>
    </location>
</feature>
<sequence length="364" mass="40656">MEQTPSNLLQTPLIDWHRQHGGKLIPFAGWEMPVHYAGILNEHKHTRSKASLFDICHMGEFFVSGHQVARALEQIVTHNLRTLIPGQCRYGFILNQLGGILDDLIIYHLAEDSFMIVVNGACIESDFEWFTSHLPADVHIENRSQTTGKIDLQGPLAMDVLASVIPGSWEELRYFHFIETTLDGTPILVSRTGYTGELGYELYMDADKVLEVWERFIKHPDVEPAGLGARDTLRLEVGLPLYGQDLDTEHTPVEAGYGFFLKSQADYIGKAYENNVSEKLVPLSIPGRRAARHGDEVFLPDGTLVGRITSGSFAPSLGHSIALAYIKADEVDDNDTFEIRGRSLLKANKASVPFYTKGTARMKF</sequence>
<evidence type="ECO:0000313" key="10">
    <source>
        <dbReference type="EMBL" id="GAU07344.1"/>
    </source>
</evidence>
<dbReference type="InterPro" id="IPR006223">
    <property type="entry name" value="GcvT"/>
</dbReference>
<dbReference type="NCBIfam" id="TIGR00528">
    <property type="entry name" value="gcvT"/>
    <property type="match status" value="1"/>
</dbReference>
<evidence type="ECO:0000256" key="2">
    <source>
        <dbReference type="ARBA" id="ARBA00012616"/>
    </source>
</evidence>
<dbReference type="Gene3D" id="2.40.30.110">
    <property type="entry name" value="Aminomethyltransferase beta-barrel domains"/>
    <property type="match status" value="1"/>
</dbReference>
<dbReference type="GO" id="GO:0004047">
    <property type="term" value="F:aminomethyltransferase activity"/>
    <property type="evidence" value="ECO:0007669"/>
    <property type="project" value="UniProtKB-EC"/>
</dbReference>
<dbReference type="PANTHER" id="PTHR43757">
    <property type="entry name" value="AMINOMETHYLTRANSFERASE"/>
    <property type="match status" value="1"/>
</dbReference>
<evidence type="ECO:0000259" key="8">
    <source>
        <dbReference type="Pfam" id="PF01571"/>
    </source>
</evidence>
<name>A0A194AEY5_9BACT</name>
<dbReference type="SUPFAM" id="SSF103025">
    <property type="entry name" value="Folate-binding domain"/>
    <property type="match status" value="1"/>
</dbReference>
<evidence type="ECO:0000256" key="6">
    <source>
        <dbReference type="ARBA" id="ARBA00047665"/>
    </source>
</evidence>
<protein>
    <recommendedName>
        <fullName evidence="2">aminomethyltransferase</fullName>
        <ecNumber evidence="2">2.1.2.10</ecNumber>
    </recommendedName>
    <alternativeName>
        <fullName evidence="5">Glycine cleavage system T protein</fullName>
    </alternativeName>
</protein>
<dbReference type="GO" id="GO:0006546">
    <property type="term" value="P:glycine catabolic process"/>
    <property type="evidence" value="ECO:0007669"/>
    <property type="project" value="InterPro"/>
</dbReference>
<proteinExistence type="inferred from homology"/>
<dbReference type="Pfam" id="PF08669">
    <property type="entry name" value="GCV_T_C"/>
    <property type="match status" value="1"/>
</dbReference>
<evidence type="ECO:0000256" key="3">
    <source>
        <dbReference type="ARBA" id="ARBA00022576"/>
    </source>
</evidence>
<dbReference type="EMBL" id="BDFE01000003">
    <property type="protein sequence ID" value="GAU07344.1"/>
    <property type="molecule type" value="Genomic_DNA"/>
</dbReference>
<evidence type="ECO:0000313" key="11">
    <source>
        <dbReference type="Proteomes" id="UP000095200"/>
    </source>
</evidence>
<dbReference type="InterPro" id="IPR013977">
    <property type="entry name" value="GcvT_C"/>
</dbReference>
<feature type="domain" description="GCVT N-terminal" evidence="8">
    <location>
        <begin position="13"/>
        <end position="263"/>
    </location>
</feature>
<accession>A0A194AEY5</accession>
<comment type="similarity">
    <text evidence="1">Belongs to the GcvT family.</text>
</comment>
<dbReference type="Gene3D" id="3.30.70.1400">
    <property type="entry name" value="Aminomethyltransferase beta-barrel domains"/>
    <property type="match status" value="1"/>
</dbReference>
<dbReference type="InterPro" id="IPR028896">
    <property type="entry name" value="GcvT/YgfZ/DmdA"/>
</dbReference>
<dbReference type="FunFam" id="3.30.70.1400:FF:000001">
    <property type="entry name" value="Aminomethyltransferase"/>
    <property type="match status" value="1"/>
</dbReference>
<dbReference type="Pfam" id="PF01571">
    <property type="entry name" value="GCV_T"/>
    <property type="match status" value="1"/>
</dbReference>
<evidence type="ECO:0000259" key="9">
    <source>
        <dbReference type="Pfam" id="PF08669"/>
    </source>
</evidence>
<dbReference type="PANTHER" id="PTHR43757:SF2">
    <property type="entry name" value="AMINOMETHYLTRANSFERASE, MITOCHONDRIAL"/>
    <property type="match status" value="1"/>
</dbReference>
<dbReference type="GO" id="GO:0005829">
    <property type="term" value="C:cytosol"/>
    <property type="evidence" value="ECO:0007669"/>
    <property type="project" value="TreeGrafter"/>
</dbReference>
<evidence type="ECO:0000256" key="7">
    <source>
        <dbReference type="PIRSR" id="PIRSR006487-1"/>
    </source>
</evidence>
<keyword evidence="11" id="KW-1185">Reference proteome</keyword>
<gene>
    <name evidence="10" type="ORF">DPF_0022</name>
</gene>
<comment type="caution">
    <text evidence="10">The sequence shown here is derived from an EMBL/GenBank/DDBJ whole genome shotgun (WGS) entry which is preliminary data.</text>
</comment>
<dbReference type="NCBIfam" id="NF001567">
    <property type="entry name" value="PRK00389.1"/>
    <property type="match status" value="1"/>
</dbReference>
<dbReference type="RefSeq" id="WP_069856725.1">
    <property type="nucleotide sequence ID" value="NZ_BDFE01000003.1"/>
</dbReference>
<dbReference type="Gene3D" id="3.30.1360.120">
    <property type="entry name" value="Probable tRNA modification gtpase trme, domain 1"/>
    <property type="match status" value="1"/>
</dbReference>
<evidence type="ECO:0000256" key="1">
    <source>
        <dbReference type="ARBA" id="ARBA00008609"/>
    </source>
</evidence>
<reference evidence="11" key="1">
    <citation type="submission" date="2016-06" db="EMBL/GenBank/DDBJ databases">
        <title>Draft genome sequence of Desulfoplanes formicivorans strain Pf12B.</title>
        <authorList>
            <person name="Watanabe M."/>
            <person name="Kojima H."/>
            <person name="Fukui M."/>
        </authorList>
    </citation>
    <scope>NUCLEOTIDE SEQUENCE [LARGE SCALE GENOMIC DNA]</scope>
    <source>
        <strain evidence="11">Pf12B</strain>
    </source>
</reference>
<dbReference type="InterPro" id="IPR029043">
    <property type="entry name" value="GcvT/YgfZ_C"/>
</dbReference>
<dbReference type="InterPro" id="IPR006222">
    <property type="entry name" value="GCVT_N"/>
</dbReference>
<feature type="binding site" evidence="7">
    <location>
        <position position="201"/>
    </location>
    <ligand>
        <name>substrate</name>
    </ligand>
</feature>
<dbReference type="STRING" id="1592317.DPF_0022"/>
<keyword evidence="3" id="KW-0032">Aminotransferase</keyword>
<dbReference type="GO" id="GO:0008483">
    <property type="term" value="F:transaminase activity"/>
    <property type="evidence" value="ECO:0007669"/>
    <property type="project" value="UniProtKB-KW"/>
</dbReference>
<dbReference type="PIRSF" id="PIRSF006487">
    <property type="entry name" value="GcvT"/>
    <property type="match status" value="1"/>
</dbReference>